<gene>
    <name evidence="2" type="ORF">EZS28_007470</name>
</gene>
<feature type="region of interest" description="Disordered" evidence="1">
    <location>
        <begin position="32"/>
        <end position="99"/>
    </location>
</feature>
<protein>
    <submittedName>
        <fullName evidence="2">Uncharacterized protein</fullName>
    </submittedName>
</protein>
<name>A0A5J4WQI4_9EUKA</name>
<evidence type="ECO:0000313" key="2">
    <source>
        <dbReference type="EMBL" id="KAA6397003.1"/>
    </source>
</evidence>
<organism evidence="2 3">
    <name type="scientific">Streblomastix strix</name>
    <dbReference type="NCBI Taxonomy" id="222440"/>
    <lineage>
        <taxon>Eukaryota</taxon>
        <taxon>Metamonada</taxon>
        <taxon>Preaxostyla</taxon>
        <taxon>Oxymonadida</taxon>
        <taxon>Streblomastigidae</taxon>
        <taxon>Streblomastix</taxon>
    </lineage>
</organism>
<comment type="caution">
    <text evidence="2">The sequence shown here is derived from an EMBL/GenBank/DDBJ whole genome shotgun (WGS) entry which is preliminary data.</text>
</comment>
<dbReference type="AlphaFoldDB" id="A0A5J4WQI4"/>
<reference evidence="2 3" key="1">
    <citation type="submission" date="2019-03" db="EMBL/GenBank/DDBJ databases">
        <title>Single cell metagenomics reveals metabolic interactions within the superorganism composed of flagellate Streblomastix strix and complex community of Bacteroidetes bacteria on its surface.</title>
        <authorList>
            <person name="Treitli S.C."/>
            <person name="Kolisko M."/>
            <person name="Husnik F."/>
            <person name="Keeling P."/>
            <person name="Hampl V."/>
        </authorList>
    </citation>
    <scope>NUCLEOTIDE SEQUENCE [LARGE SCALE GENOMIC DNA]</scope>
    <source>
        <strain evidence="2">ST1C</strain>
    </source>
</reference>
<accession>A0A5J4WQI4</accession>
<evidence type="ECO:0000256" key="1">
    <source>
        <dbReference type="SAM" id="MobiDB-lite"/>
    </source>
</evidence>
<evidence type="ECO:0000313" key="3">
    <source>
        <dbReference type="Proteomes" id="UP000324800"/>
    </source>
</evidence>
<proteinExistence type="predicted"/>
<dbReference type="Proteomes" id="UP000324800">
    <property type="component" value="Unassembled WGS sequence"/>
</dbReference>
<sequence length="99" mass="11316">MRAATQHQQGIDHVVMIDALFEELLEIQGGLGGFEGRGEIERQASQQMVANENASQKGKKWKKQGQDQQKGEQIQQDRQDGNKLPLDYEDNEEEYKDID</sequence>
<feature type="compositionally biased region" description="Polar residues" evidence="1">
    <location>
        <begin position="44"/>
        <end position="55"/>
    </location>
</feature>
<feature type="compositionally biased region" description="Acidic residues" evidence="1">
    <location>
        <begin position="87"/>
        <end position="99"/>
    </location>
</feature>
<dbReference type="EMBL" id="SNRW01001286">
    <property type="protein sequence ID" value="KAA6397003.1"/>
    <property type="molecule type" value="Genomic_DNA"/>
</dbReference>